<feature type="compositionally biased region" description="Gly residues" evidence="1">
    <location>
        <begin position="7"/>
        <end position="17"/>
    </location>
</feature>
<dbReference type="AlphaFoldDB" id="A0A8J5CIS6"/>
<protein>
    <submittedName>
        <fullName evidence="2">Uncharacterized protein</fullName>
    </submittedName>
</protein>
<evidence type="ECO:0000313" key="2">
    <source>
        <dbReference type="EMBL" id="KAG0714256.1"/>
    </source>
</evidence>
<accession>A0A8J5CIS6</accession>
<dbReference type="Proteomes" id="UP000770661">
    <property type="component" value="Unassembled WGS sequence"/>
</dbReference>
<dbReference type="EMBL" id="JACEEZ010020688">
    <property type="protein sequence ID" value="KAG0714256.1"/>
    <property type="molecule type" value="Genomic_DNA"/>
</dbReference>
<sequence>MPQRVPRGGGPRDGGGRQVRIHRPPRWSFPDQGPDPATKRKSNGAGSTPDPANTYAGVCRRKSEILLLRKLSWIRSYICAKSMTSQGQTLHLGASLPPLSLAGYSKRIYSISDGVTVFARQSTVSVEILRDTPPCARRKAIFGGLFKQPRRKGGRGLRRSSIYAVLTPLDLRFVAGSGPRALPWPPRAPGLSSALRNFVEPVSCEQQSVYEVQSAFVY</sequence>
<feature type="region of interest" description="Disordered" evidence="1">
    <location>
        <begin position="1"/>
        <end position="55"/>
    </location>
</feature>
<comment type="caution">
    <text evidence="2">The sequence shown here is derived from an EMBL/GenBank/DDBJ whole genome shotgun (WGS) entry which is preliminary data.</text>
</comment>
<gene>
    <name evidence="2" type="ORF">GWK47_014481</name>
</gene>
<organism evidence="2 3">
    <name type="scientific">Chionoecetes opilio</name>
    <name type="common">Atlantic snow crab</name>
    <name type="synonym">Cancer opilio</name>
    <dbReference type="NCBI Taxonomy" id="41210"/>
    <lineage>
        <taxon>Eukaryota</taxon>
        <taxon>Metazoa</taxon>
        <taxon>Ecdysozoa</taxon>
        <taxon>Arthropoda</taxon>
        <taxon>Crustacea</taxon>
        <taxon>Multicrustacea</taxon>
        <taxon>Malacostraca</taxon>
        <taxon>Eumalacostraca</taxon>
        <taxon>Eucarida</taxon>
        <taxon>Decapoda</taxon>
        <taxon>Pleocyemata</taxon>
        <taxon>Brachyura</taxon>
        <taxon>Eubrachyura</taxon>
        <taxon>Majoidea</taxon>
        <taxon>Majidae</taxon>
        <taxon>Chionoecetes</taxon>
    </lineage>
</organism>
<name>A0A8J5CIS6_CHIOP</name>
<reference evidence="2" key="1">
    <citation type="submission" date="2020-07" db="EMBL/GenBank/DDBJ databases">
        <title>The High-quality genome of the commercially important snow crab, Chionoecetes opilio.</title>
        <authorList>
            <person name="Jeong J.-H."/>
            <person name="Ryu S."/>
        </authorList>
    </citation>
    <scope>NUCLEOTIDE SEQUENCE</scope>
    <source>
        <strain evidence="2">MADBK_172401_WGS</strain>
        <tissue evidence="2">Digestive gland</tissue>
    </source>
</reference>
<evidence type="ECO:0000313" key="3">
    <source>
        <dbReference type="Proteomes" id="UP000770661"/>
    </source>
</evidence>
<proteinExistence type="predicted"/>
<evidence type="ECO:0000256" key="1">
    <source>
        <dbReference type="SAM" id="MobiDB-lite"/>
    </source>
</evidence>
<keyword evidence="3" id="KW-1185">Reference proteome</keyword>